<organism evidence="1 2">
    <name type="scientific">Mytilus coruscus</name>
    <name type="common">Sea mussel</name>
    <dbReference type="NCBI Taxonomy" id="42192"/>
    <lineage>
        <taxon>Eukaryota</taxon>
        <taxon>Metazoa</taxon>
        <taxon>Spiralia</taxon>
        <taxon>Lophotrochozoa</taxon>
        <taxon>Mollusca</taxon>
        <taxon>Bivalvia</taxon>
        <taxon>Autobranchia</taxon>
        <taxon>Pteriomorphia</taxon>
        <taxon>Mytilida</taxon>
        <taxon>Mytiloidea</taxon>
        <taxon>Mytilidae</taxon>
        <taxon>Mytilinae</taxon>
        <taxon>Mytilus</taxon>
    </lineage>
</organism>
<proteinExistence type="predicted"/>
<name>A0A6J8B313_MYTCO</name>
<evidence type="ECO:0000313" key="2">
    <source>
        <dbReference type="Proteomes" id="UP000507470"/>
    </source>
</evidence>
<dbReference type="Pfam" id="PF12836">
    <property type="entry name" value="HHH_3"/>
    <property type="match status" value="1"/>
</dbReference>
<sequence length="153" mass="17150">MESFDFSETIASIAPFERSFETVDDADLIKKTVVSNNDNVNKLDENNNENQQGFPTLTKSSVRHLMSQPMNINTATAEELKSIKNIGSKRAVIITAAREEKGQLTIEDLKLLEGIPNTIWDPLVNEGAIIVEPPERTTKDIDPLQRVRELKSK</sequence>
<dbReference type="AlphaFoldDB" id="A0A6J8B313"/>
<dbReference type="SUPFAM" id="SSF47781">
    <property type="entry name" value="RuvA domain 2-like"/>
    <property type="match status" value="1"/>
</dbReference>
<protein>
    <submittedName>
        <fullName evidence="1">ComEA</fullName>
    </submittedName>
</protein>
<dbReference type="EMBL" id="CACVKT020002379">
    <property type="protein sequence ID" value="CAC5377524.1"/>
    <property type="molecule type" value="Genomic_DNA"/>
</dbReference>
<dbReference type="InterPro" id="IPR010994">
    <property type="entry name" value="RuvA_2-like"/>
</dbReference>
<reference evidence="1 2" key="1">
    <citation type="submission" date="2020-06" db="EMBL/GenBank/DDBJ databases">
        <authorList>
            <person name="Li R."/>
            <person name="Bekaert M."/>
        </authorList>
    </citation>
    <scope>NUCLEOTIDE SEQUENCE [LARGE SCALE GENOMIC DNA]</scope>
    <source>
        <strain evidence="2">wild</strain>
    </source>
</reference>
<accession>A0A6J8B313</accession>
<evidence type="ECO:0000313" key="1">
    <source>
        <dbReference type="EMBL" id="CAC5377524.1"/>
    </source>
</evidence>
<gene>
    <name evidence="1" type="ORF">MCOR_13833</name>
</gene>
<dbReference type="Gene3D" id="1.10.150.280">
    <property type="entry name" value="AF1531-like domain"/>
    <property type="match status" value="1"/>
</dbReference>
<keyword evidence="2" id="KW-1185">Reference proteome</keyword>
<dbReference type="Proteomes" id="UP000507470">
    <property type="component" value="Unassembled WGS sequence"/>
</dbReference>